<keyword evidence="1" id="KW-0732">Signal</keyword>
<evidence type="ECO:0000256" key="1">
    <source>
        <dbReference type="ARBA" id="ARBA00022729"/>
    </source>
</evidence>
<reference evidence="3" key="2">
    <citation type="journal article" date="2013" name="PLoS Genet.">
        <title>Comparative genome structure, secondary metabolite, and effector coding capacity across Cochliobolus pathogens.</title>
        <authorList>
            <person name="Condon B.J."/>
            <person name="Leng Y."/>
            <person name="Wu D."/>
            <person name="Bushley K.E."/>
            <person name="Ohm R.A."/>
            <person name="Otillar R."/>
            <person name="Martin J."/>
            <person name="Schackwitz W."/>
            <person name="Grimwood J."/>
            <person name="MohdZainudin N."/>
            <person name="Xue C."/>
            <person name="Wang R."/>
            <person name="Manning V.A."/>
            <person name="Dhillon B."/>
            <person name="Tu Z.J."/>
            <person name="Steffenson B.J."/>
            <person name="Salamov A."/>
            <person name="Sun H."/>
            <person name="Lowry S."/>
            <person name="LaButti K."/>
            <person name="Han J."/>
            <person name="Copeland A."/>
            <person name="Lindquist E."/>
            <person name="Barry K."/>
            <person name="Schmutz J."/>
            <person name="Baker S.E."/>
            <person name="Ciuffetti L.M."/>
            <person name="Grigoriev I.V."/>
            <person name="Zhong S."/>
            <person name="Turgeon B.G."/>
        </authorList>
    </citation>
    <scope>NUCLEOTIDE SEQUENCE [LARGE SCALE GENOMIC DNA]</scope>
    <source>
        <strain evidence="3">C5 / ATCC 48332 / race O</strain>
    </source>
</reference>
<evidence type="ECO:0000313" key="3">
    <source>
        <dbReference type="Proteomes" id="UP000016936"/>
    </source>
</evidence>
<name>M2TWE7_COCH5</name>
<sequence>MWLGGDERTDEVPKNEFEKRFPVGLDKVYVPMKDVRAAFYGILTLPGIQAPVEWGDRLRPEFKDKLVLTYPNDDDAVLYAFDLITHLKQNPRWVSGTRSPDTIMKAKNSTRAASFTSDGLFPTSNIKISHPVKGSFVTWFQLAAILKDEPQPEGAKLLHNYMLTKSDVHPPQVYPPILEMPGTNTTYFREWMSDRYRIERLGLWFKD</sequence>
<dbReference type="HOGENOM" id="CLU_026974_5_0_1"/>
<protein>
    <submittedName>
        <fullName evidence="2">Uncharacterized protein</fullName>
    </submittedName>
</protein>
<dbReference type="PANTHER" id="PTHR30006:SF2">
    <property type="entry name" value="ABC TRANSPORTER SUBSTRATE-BINDING PROTEIN"/>
    <property type="match status" value="1"/>
</dbReference>
<dbReference type="EMBL" id="KB445577">
    <property type="protein sequence ID" value="EMD90824.1"/>
    <property type="molecule type" value="Genomic_DNA"/>
</dbReference>
<dbReference type="SUPFAM" id="SSF53850">
    <property type="entry name" value="Periplasmic binding protein-like II"/>
    <property type="match status" value="1"/>
</dbReference>
<dbReference type="eggNOG" id="ENOG502SM1W">
    <property type="taxonomic scope" value="Eukaryota"/>
</dbReference>
<dbReference type="AlphaFoldDB" id="M2TWE7"/>
<gene>
    <name evidence="2" type="ORF">COCHEDRAFT_1156180</name>
</gene>
<keyword evidence="3" id="KW-1185">Reference proteome</keyword>
<dbReference type="STRING" id="701091.M2TWE7"/>
<dbReference type="OrthoDB" id="124329at2759"/>
<organism evidence="2 3">
    <name type="scientific">Cochliobolus heterostrophus (strain C5 / ATCC 48332 / race O)</name>
    <name type="common">Southern corn leaf blight fungus</name>
    <name type="synonym">Bipolaris maydis</name>
    <dbReference type="NCBI Taxonomy" id="701091"/>
    <lineage>
        <taxon>Eukaryota</taxon>
        <taxon>Fungi</taxon>
        <taxon>Dikarya</taxon>
        <taxon>Ascomycota</taxon>
        <taxon>Pezizomycotina</taxon>
        <taxon>Dothideomycetes</taxon>
        <taxon>Pleosporomycetidae</taxon>
        <taxon>Pleosporales</taxon>
        <taxon>Pleosporineae</taxon>
        <taxon>Pleosporaceae</taxon>
        <taxon>Bipolaris</taxon>
    </lineage>
</organism>
<dbReference type="Proteomes" id="UP000016936">
    <property type="component" value="Unassembled WGS sequence"/>
</dbReference>
<reference evidence="2 3" key="1">
    <citation type="journal article" date="2012" name="PLoS Pathog.">
        <title>Diverse lifestyles and strategies of plant pathogenesis encoded in the genomes of eighteen Dothideomycetes fungi.</title>
        <authorList>
            <person name="Ohm R.A."/>
            <person name="Feau N."/>
            <person name="Henrissat B."/>
            <person name="Schoch C.L."/>
            <person name="Horwitz B.A."/>
            <person name="Barry K.W."/>
            <person name="Condon B.J."/>
            <person name="Copeland A.C."/>
            <person name="Dhillon B."/>
            <person name="Glaser F."/>
            <person name="Hesse C.N."/>
            <person name="Kosti I."/>
            <person name="LaButti K."/>
            <person name="Lindquist E.A."/>
            <person name="Lucas S."/>
            <person name="Salamov A.A."/>
            <person name="Bradshaw R.E."/>
            <person name="Ciuffetti L."/>
            <person name="Hamelin R.C."/>
            <person name="Kema G.H.J."/>
            <person name="Lawrence C."/>
            <person name="Scott J.A."/>
            <person name="Spatafora J.W."/>
            <person name="Turgeon B.G."/>
            <person name="de Wit P.J.G.M."/>
            <person name="Zhong S."/>
            <person name="Goodwin S.B."/>
            <person name="Grigoriev I.V."/>
        </authorList>
    </citation>
    <scope>NUCLEOTIDE SEQUENCE [LARGE SCALE GENOMIC DNA]</scope>
    <source>
        <strain evidence="3">C5 / ATCC 48332 / race O</strain>
    </source>
</reference>
<dbReference type="PANTHER" id="PTHR30006">
    <property type="entry name" value="THIAMINE-BINDING PERIPLASMIC PROTEIN-RELATED"/>
    <property type="match status" value="1"/>
</dbReference>
<evidence type="ECO:0000313" key="2">
    <source>
        <dbReference type="EMBL" id="EMD90824.1"/>
    </source>
</evidence>
<accession>M2TWE7</accession>
<proteinExistence type="predicted"/>